<organism evidence="2 3">
    <name type="scientific">Pisum sativum</name>
    <name type="common">Garden pea</name>
    <name type="synonym">Lathyrus oleraceus</name>
    <dbReference type="NCBI Taxonomy" id="3888"/>
    <lineage>
        <taxon>Eukaryota</taxon>
        <taxon>Viridiplantae</taxon>
        <taxon>Streptophyta</taxon>
        <taxon>Embryophyta</taxon>
        <taxon>Tracheophyta</taxon>
        <taxon>Spermatophyta</taxon>
        <taxon>Magnoliopsida</taxon>
        <taxon>eudicotyledons</taxon>
        <taxon>Gunneridae</taxon>
        <taxon>Pentapetalae</taxon>
        <taxon>rosids</taxon>
        <taxon>fabids</taxon>
        <taxon>Fabales</taxon>
        <taxon>Fabaceae</taxon>
        <taxon>Papilionoideae</taxon>
        <taxon>50 kb inversion clade</taxon>
        <taxon>NPAAA clade</taxon>
        <taxon>Hologalegina</taxon>
        <taxon>IRL clade</taxon>
        <taxon>Fabeae</taxon>
        <taxon>Lathyrus</taxon>
    </lineage>
</organism>
<dbReference type="Gramene" id="Psat05G0506000-T1">
    <property type="protein sequence ID" value="KAI5409476.1"/>
    <property type="gene ID" value="KIW84_055060"/>
</dbReference>
<feature type="region of interest" description="Disordered" evidence="1">
    <location>
        <begin position="263"/>
        <end position="290"/>
    </location>
</feature>
<dbReference type="CDD" id="cd09272">
    <property type="entry name" value="RNase_HI_RT_Ty1"/>
    <property type="match status" value="1"/>
</dbReference>
<proteinExistence type="predicted"/>
<keyword evidence="3" id="KW-1185">Reference proteome</keyword>
<reference evidence="2 3" key="1">
    <citation type="journal article" date="2022" name="Nat. Genet.">
        <title>Improved pea reference genome and pan-genome highlight genomic features and evolutionary characteristics.</title>
        <authorList>
            <person name="Yang T."/>
            <person name="Liu R."/>
            <person name="Luo Y."/>
            <person name="Hu S."/>
            <person name="Wang D."/>
            <person name="Wang C."/>
            <person name="Pandey M.K."/>
            <person name="Ge S."/>
            <person name="Xu Q."/>
            <person name="Li N."/>
            <person name="Li G."/>
            <person name="Huang Y."/>
            <person name="Saxena R.K."/>
            <person name="Ji Y."/>
            <person name="Li M."/>
            <person name="Yan X."/>
            <person name="He Y."/>
            <person name="Liu Y."/>
            <person name="Wang X."/>
            <person name="Xiang C."/>
            <person name="Varshney R.K."/>
            <person name="Ding H."/>
            <person name="Gao S."/>
            <person name="Zong X."/>
        </authorList>
    </citation>
    <scope>NUCLEOTIDE SEQUENCE [LARGE SCALE GENOMIC DNA]</scope>
    <source>
        <strain evidence="2 3">cv. Zhongwan 6</strain>
    </source>
</reference>
<evidence type="ECO:0000313" key="3">
    <source>
        <dbReference type="Proteomes" id="UP001058974"/>
    </source>
</evidence>
<sequence length="290" mass="31785">MLGLKSEYIDKVLRRFNINDSNGYVFCLNGSAVSLKSSKQDAVADSTIEAEYIAASIPSIVDPIGLYYDNNGAIAQAKEPRSHQRSKHILRHYHLIREIIDRGDVKICKVPTLDNIADPLTKPLAQQMHDGHTRSMGIRVRDKGLNDGEKTCDDPGGLIKKTLQSLEKWKVNIMVRRWIPVFDESTGVPCPICRISPAGSRSVFPRQSGLKVVVSPSRVEIVLSPTSRRLLFSPQSALVVSSPAKSPSRPSSVEVIPGEGCPFPSSSAIPRQGGDWSGIKLLSRVPRAPQ</sequence>
<protein>
    <submittedName>
        <fullName evidence="2">Uncharacterized protein</fullName>
    </submittedName>
</protein>
<name>A0A9D5AJA5_PEA</name>
<dbReference type="EMBL" id="JAMSHJ010000005">
    <property type="protein sequence ID" value="KAI5409476.1"/>
    <property type="molecule type" value="Genomic_DNA"/>
</dbReference>
<gene>
    <name evidence="2" type="ORF">KIW84_055060</name>
</gene>
<dbReference type="PANTHER" id="PTHR11439:SF496">
    <property type="entry name" value="RNA-DIRECTED DNA POLYMERASE"/>
    <property type="match status" value="1"/>
</dbReference>
<dbReference type="Proteomes" id="UP001058974">
    <property type="component" value="Chromosome 5"/>
</dbReference>
<evidence type="ECO:0000313" key="2">
    <source>
        <dbReference type="EMBL" id="KAI5409476.1"/>
    </source>
</evidence>
<accession>A0A9D5AJA5</accession>
<comment type="caution">
    <text evidence="2">The sequence shown here is derived from an EMBL/GenBank/DDBJ whole genome shotgun (WGS) entry which is preliminary data.</text>
</comment>
<evidence type="ECO:0000256" key="1">
    <source>
        <dbReference type="SAM" id="MobiDB-lite"/>
    </source>
</evidence>
<dbReference type="PANTHER" id="PTHR11439">
    <property type="entry name" value="GAG-POL-RELATED RETROTRANSPOSON"/>
    <property type="match status" value="1"/>
</dbReference>
<dbReference type="AlphaFoldDB" id="A0A9D5AJA5"/>